<keyword evidence="4 6" id="KW-0694">RNA-binding</keyword>
<dbReference type="GO" id="GO:0008270">
    <property type="term" value="F:zinc ion binding"/>
    <property type="evidence" value="ECO:0007669"/>
    <property type="project" value="UniProtKB-KW"/>
</dbReference>
<dbReference type="EMBL" id="JAUKUA010000004">
    <property type="protein sequence ID" value="KAK0715701.1"/>
    <property type="molecule type" value="Genomic_DNA"/>
</dbReference>
<evidence type="ECO:0000313" key="12">
    <source>
        <dbReference type="EMBL" id="KAK0715701.1"/>
    </source>
</evidence>
<dbReference type="InterPro" id="IPR036855">
    <property type="entry name" value="Znf_CCCH_sf"/>
</dbReference>
<feature type="domain" description="RRM" evidence="10">
    <location>
        <begin position="342"/>
        <end position="414"/>
    </location>
</feature>
<dbReference type="GO" id="GO:0003723">
    <property type="term" value="F:RNA binding"/>
    <property type="evidence" value="ECO:0007669"/>
    <property type="project" value="UniProtKB-UniRule"/>
</dbReference>
<dbReference type="Pfam" id="PF01480">
    <property type="entry name" value="PWI"/>
    <property type="match status" value="1"/>
</dbReference>
<dbReference type="AlphaFoldDB" id="A0AA40DWJ4"/>
<accession>A0AA40DWJ4</accession>
<evidence type="ECO:0000256" key="6">
    <source>
        <dbReference type="PROSITE-ProRule" id="PRU00176"/>
    </source>
</evidence>
<evidence type="ECO:0000256" key="1">
    <source>
        <dbReference type="ARBA" id="ARBA00022723"/>
    </source>
</evidence>
<evidence type="ECO:0000256" key="4">
    <source>
        <dbReference type="ARBA" id="ARBA00022884"/>
    </source>
</evidence>
<dbReference type="SUPFAM" id="SSF90229">
    <property type="entry name" value="CCCH zinc finger"/>
    <property type="match status" value="1"/>
</dbReference>
<dbReference type="PROSITE" id="PS50103">
    <property type="entry name" value="ZF_C3H1"/>
    <property type="match status" value="1"/>
</dbReference>
<evidence type="ECO:0000256" key="3">
    <source>
        <dbReference type="ARBA" id="ARBA00022833"/>
    </source>
</evidence>
<sequence length="780" mass="85088">MLFTDEEAPHLKKWIVKRIENTSDADADVLADYVLALLRHDGDISAVRRLCETEIPDFLKEDPSAFVNDVFETVAYKSYLPGAPPPPSKQITMPFQPPLPPGTLPYDDVPMSQGTLLAPQNKGLRKRLFNDRGEIVDAQNGKDAGWGGRAFKQPRRGGRGGRADDSDGPRGATGFTVPGGQSPSQFLPTPTAIGHFDANAAMEALFSMPMTMGVNGMPNFSAQVPRGRRRHRCRDYDTKGYCARGNTCMFEHGDNSMYMPPPSGAFGAQPGQAGTVEEYDPANALMAGPFGSHGFMPAQQSFSPEGGYQGRPRGGKQQNLQQKRRAKAPYSADGPIHDRTKSTIVVENIPEENFKEDQVRGFFTQFGHILEVSMQPYKRLAIVKFDGWGPANAAYKSPKVIFDNRFVKVFWYKEEVATLPPSMPLNGGGLSKGGTVNGQSSGGAESPAATAIDMDEFLRKQEEAQKAKDEKTQKREALERQRLEVERQQQELDVKRREEKAKLIAKLAQKTNGAHKGENGDESMQSKPMTQTEALKAQVAALEEEARQLGLDPDVSSENSWNPRGGFGQGRGAPARARGYGPRGAFRGAPRGRGNHHAAYAAYSLDNRPKRVVITGVDFTVPEKDETLRQYLFGIGEFTDIQTNPAATQITFKDRKTAEKFFHGLQLNNKEIPGVEGQVEPSWSSGGPGSSAGSTPTPTPGTPAATPSFGGASASKGYLPSYKSQQQQQQQYHQPDHADNDKGGGGGGSVSGDKDVQITLDRPTDQIDYDVGDEENEWEY</sequence>
<feature type="compositionally biased region" description="Acidic residues" evidence="9">
    <location>
        <begin position="767"/>
        <end position="780"/>
    </location>
</feature>
<dbReference type="PANTHER" id="PTHR14398:SF0">
    <property type="entry name" value="ZINC FINGER PROTEIN SWM"/>
    <property type="match status" value="1"/>
</dbReference>
<dbReference type="PANTHER" id="PTHR14398">
    <property type="entry name" value="RNA RECOGNITION RRM/RNP DOMAIN"/>
    <property type="match status" value="1"/>
</dbReference>
<feature type="region of interest" description="Disordered" evidence="9">
    <location>
        <begin position="552"/>
        <end position="594"/>
    </location>
</feature>
<evidence type="ECO:0000313" key="13">
    <source>
        <dbReference type="Proteomes" id="UP001172102"/>
    </source>
</evidence>
<dbReference type="SMART" id="SM00356">
    <property type="entry name" value="ZnF_C3H1"/>
    <property type="match status" value="1"/>
</dbReference>
<dbReference type="InterPro" id="IPR035979">
    <property type="entry name" value="RBD_domain_sf"/>
</dbReference>
<feature type="compositionally biased region" description="Low complexity" evidence="9">
    <location>
        <begin position="681"/>
        <end position="712"/>
    </location>
</feature>
<evidence type="ECO:0000256" key="9">
    <source>
        <dbReference type="SAM" id="MobiDB-lite"/>
    </source>
</evidence>
<feature type="domain" description="C3H1-type" evidence="11">
    <location>
        <begin position="227"/>
        <end position="255"/>
    </location>
</feature>
<keyword evidence="8" id="KW-0175">Coiled coil</keyword>
<evidence type="ECO:0008006" key="14">
    <source>
        <dbReference type="Google" id="ProtNLM"/>
    </source>
</evidence>
<comment type="caution">
    <text evidence="12">The sequence shown here is derived from an EMBL/GenBank/DDBJ whole genome shotgun (WGS) entry which is preliminary data.</text>
</comment>
<dbReference type="SMART" id="SM00360">
    <property type="entry name" value="RRM"/>
    <property type="match status" value="1"/>
</dbReference>
<keyword evidence="2 7" id="KW-0863">Zinc-finger</keyword>
<dbReference type="InterPro" id="IPR000571">
    <property type="entry name" value="Znf_CCCH"/>
</dbReference>
<dbReference type="PROSITE" id="PS50102">
    <property type="entry name" value="RRM"/>
    <property type="match status" value="1"/>
</dbReference>
<dbReference type="Gene3D" id="1.20.1390.10">
    <property type="entry name" value="PWI domain"/>
    <property type="match status" value="1"/>
</dbReference>
<dbReference type="InterPro" id="IPR000504">
    <property type="entry name" value="RRM_dom"/>
</dbReference>
<gene>
    <name evidence="12" type="ORF">B0H67DRAFT_538306</name>
</gene>
<dbReference type="FunFam" id="3.30.70.330:FF:000647">
    <property type="entry name" value="CCCH zinc finger and RRM domain protein"/>
    <property type="match status" value="1"/>
</dbReference>
<reference evidence="12" key="1">
    <citation type="submission" date="2023-06" db="EMBL/GenBank/DDBJ databases">
        <title>Genome-scale phylogeny and comparative genomics of the fungal order Sordariales.</title>
        <authorList>
            <consortium name="Lawrence Berkeley National Laboratory"/>
            <person name="Hensen N."/>
            <person name="Bonometti L."/>
            <person name="Westerberg I."/>
            <person name="Brannstrom I.O."/>
            <person name="Guillou S."/>
            <person name="Cros-Aarteil S."/>
            <person name="Calhoun S."/>
            <person name="Haridas S."/>
            <person name="Kuo A."/>
            <person name="Mondo S."/>
            <person name="Pangilinan J."/>
            <person name="Riley R."/>
            <person name="Labutti K."/>
            <person name="Andreopoulos B."/>
            <person name="Lipzen A."/>
            <person name="Chen C."/>
            <person name="Yanf M."/>
            <person name="Daum C."/>
            <person name="Ng V."/>
            <person name="Clum A."/>
            <person name="Steindorff A."/>
            <person name="Ohm R."/>
            <person name="Martin F."/>
            <person name="Silar P."/>
            <person name="Natvig D."/>
            <person name="Lalanne C."/>
            <person name="Gautier V."/>
            <person name="Ament-Velasquez S.L."/>
            <person name="Kruys A."/>
            <person name="Hutchinson M.I."/>
            <person name="Powell A.J."/>
            <person name="Barry K."/>
            <person name="Miller A.N."/>
            <person name="Grigoriev I.V."/>
            <person name="Debuchy R."/>
            <person name="Gladieux P."/>
            <person name="Thoren M.H."/>
            <person name="Johannesson H."/>
        </authorList>
    </citation>
    <scope>NUCLEOTIDE SEQUENCE</scope>
    <source>
        <strain evidence="12">SMH4607-1</strain>
    </source>
</reference>
<feature type="coiled-coil region" evidence="8">
    <location>
        <begin position="454"/>
        <end position="500"/>
    </location>
</feature>
<feature type="compositionally biased region" description="Low complexity" evidence="9">
    <location>
        <begin position="572"/>
        <end position="589"/>
    </location>
</feature>
<feature type="region of interest" description="Disordered" evidence="9">
    <location>
        <begin position="509"/>
        <end position="528"/>
    </location>
</feature>
<protein>
    <recommendedName>
        <fullName evidence="14">RNA-binding protein</fullName>
    </recommendedName>
</protein>
<feature type="zinc finger region" description="C3H1-type" evidence="7">
    <location>
        <begin position="227"/>
        <end position="255"/>
    </location>
</feature>
<evidence type="ECO:0000259" key="11">
    <source>
        <dbReference type="PROSITE" id="PS50103"/>
    </source>
</evidence>
<feature type="region of interest" description="Disordered" evidence="9">
    <location>
        <begin position="669"/>
        <end position="780"/>
    </location>
</feature>
<evidence type="ECO:0000256" key="5">
    <source>
        <dbReference type="ARBA" id="ARBA00043866"/>
    </source>
</evidence>
<feature type="region of interest" description="Disordered" evidence="9">
    <location>
        <begin position="295"/>
        <end position="337"/>
    </location>
</feature>
<comment type="function">
    <text evidence="5">May be involved in the turnover of nuclear polyadenylated (pA+) RNA.</text>
</comment>
<dbReference type="InterPro" id="IPR002483">
    <property type="entry name" value="PWI_dom"/>
</dbReference>
<dbReference type="FunFam" id="1.20.1390.10:FF:000007">
    <property type="entry name" value="CCCH zinc finger and RRM domain protein"/>
    <property type="match status" value="1"/>
</dbReference>
<feature type="region of interest" description="Disordered" evidence="9">
    <location>
        <begin position="139"/>
        <end position="185"/>
    </location>
</feature>
<organism evidence="12 13">
    <name type="scientific">Lasiosphaeris hirsuta</name>
    <dbReference type="NCBI Taxonomy" id="260670"/>
    <lineage>
        <taxon>Eukaryota</taxon>
        <taxon>Fungi</taxon>
        <taxon>Dikarya</taxon>
        <taxon>Ascomycota</taxon>
        <taxon>Pezizomycotina</taxon>
        <taxon>Sordariomycetes</taxon>
        <taxon>Sordariomycetidae</taxon>
        <taxon>Sordariales</taxon>
        <taxon>Lasiosphaeriaceae</taxon>
        <taxon>Lasiosphaeris</taxon>
    </lineage>
</organism>
<proteinExistence type="predicted"/>
<dbReference type="InterPro" id="IPR012677">
    <property type="entry name" value="Nucleotide-bd_a/b_plait_sf"/>
</dbReference>
<keyword evidence="3 7" id="KW-0862">Zinc</keyword>
<dbReference type="InterPro" id="IPR045137">
    <property type="entry name" value="RBM26/27"/>
</dbReference>
<keyword evidence="1 7" id="KW-0479">Metal-binding</keyword>
<keyword evidence="13" id="KW-1185">Reference proteome</keyword>
<dbReference type="CDD" id="cd12257">
    <property type="entry name" value="RRM1_RBM26_like"/>
    <property type="match status" value="1"/>
</dbReference>
<evidence type="ECO:0000259" key="10">
    <source>
        <dbReference type="PROSITE" id="PS50102"/>
    </source>
</evidence>
<evidence type="ECO:0000256" key="7">
    <source>
        <dbReference type="PROSITE-ProRule" id="PRU00723"/>
    </source>
</evidence>
<name>A0AA40DWJ4_9PEZI</name>
<dbReference type="SUPFAM" id="SSF54928">
    <property type="entry name" value="RNA-binding domain, RBD"/>
    <property type="match status" value="1"/>
</dbReference>
<evidence type="ECO:0000256" key="8">
    <source>
        <dbReference type="SAM" id="Coils"/>
    </source>
</evidence>
<dbReference type="Proteomes" id="UP001172102">
    <property type="component" value="Unassembled WGS sequence"/>
</dbReference>
<dbReference type="GO" id="GO:0005634">
    <property type="term" value="C:nucleus"/>
    <property type="evidence" value="ECO:0007669"/>
    <property type="project" value="TreeGrafter"/>
</dbReference>
<evidence type="ECO:0000256" key="2">
    <source>
        <dbReference type="ARBA" id="ARBA00022771"/>
    </source>
</evidence>
<dbReference type="Gene3D" id="3.30.70.330">
    <property type="match status" value="1"/>
</dbReference>